<evidence type="ECO:0000313" key="5">
    <source>
        <dbReference type="Proteomes" id="UP000076442"/>
    </source>
</evidence>
<dbReference type="OMA" id="HAMTIMF"/>
<gene>
    <name evidence="3" type="primary">ywiB</name>
    <name evidence="1" type="ORF">B4122_4838</name>
    <name evidence="2" type="ORF">J5227_20670</name>
    <name evidence="3" type="ORF">P5633_05125</name>
    <name evidence="4" type="ORF">QL281_10190</name>
</gene>
<evidence type="ECO:0000313" key="4">
    <source>
        <dbReference type="EMBL" id="WHM23367.1"/>
    </source>
</evidence>
<reference evidence="2" key="2">
    <citation type="submission" date="2021-03" db="EMBL/GenBank/DDBJ databases">
        <title>Isolation of Bacillus subtilis from fermented food sample.</title>
        <authorList>
            <person name="Lakshmanan V."/>
            <person name="Athira K."/>
            <person name="Rajagopal K."/>
        </authorList>
    </citation>
    <scope>NUCLEOTIDE SEQUENCE</scope>
    <source>
        <strain evidence="2">S1</strain>
    </source>
</reference>
<dbReference type="EMBL" id="LJZV01000036">
    <property type="protein sequence ID" value="KZD86596.1"/>
    <property type="molecule type" value="Genomic_DNA"/>
</dbReference>
<reference evidence="4" key="4">
    <citation type="submission" date="2023-05" db="EMBL/GenBank/DDBJ databases">
        <title>Complete genome sequence of Bacillus subtilis SRCM117797 isolated from Soybean paste.</title>
        <authorList>
            <person name="Abraha H.B."/>
            <person name="Kim K.-P."/>
            <person name="Ryu M.-S."/>
            <person name="Jeong D.-Y."/>
        </authorList>
    </citation>
    <scope>NUCLEOTIDE SEQUENCE</scope>
    <source>
        <strain evidence="4">SRCM117797</strain>
    </source>
</reference>
<dbReference type="EMBL" id="JAGFPW010000030">
    <property type="protein sequence ID" value="MBO3796653.1"/>
    <property type="molecule type" value="Genomic_DNA"/>
</dbReference>
<evidence type="ECO:0000313" key="6">
    <source>
        <dbReference type="Proteomes" id="UP000665181"/>
    </source>
</evidence>
<dbReference type="SUPFAM" id="SSF50814">
    <property type="entry name" value="Lipocalins"/>
    <property type="match status" value="1"/>
</dbReference>
<reference evidence="1 5" key="1">
    <citation type="submission" date="2015-09" db="EMBL/GenBank/DDBJ databases">
        <title>Spore heat resistance.</title>
        <authorList>
            <person name="Boekhorst J."/>
            <person name="Berendsen E.M."/>
            <person name="Wells-Bennik M.H."/>
            <person name="Kuipers O.P."/>
        </authorList>
    </citation>
    <scope>NUCLEOTIDE SEQUENCE [LARGE SCALE GENOMIC DNA]</scope>
    <source>
        <strain evidence="1 5">B4122</strain>
    </source>
</reference>
<evidence type="ECO:0000313" key="2">
    <source>
        <dbReference type="EMBL" id="MBO3796653.1"/>
    </source>
</evidence>
<name>A0A063XD32_BACIU</name>
<protein>
    <submittedName>
        <fullName evidence="2">DUF1934 domain-containing protein</fullName>
    </submittedName>
    <submittedName>
        <fullName evidence="1">YwiB</fullName>
    </submittedName>
</protein>
<accession>A0A063XD32</accession>
<evidence type="ECO:0000313" key="3">
    <source>
        <dbReference type="EMBL" id="WEY85564.1"/>
    </source>
</evidence>
<dbReference type="EMBL" id="CP125292">
    <property type="protein sequence ID" value="WHM23367.1"/>
    <property type="molecule type" value="Genomic_DNA"/>
</dbReference>
<dbReference type="EMBL" id="CP120576">
    <property type="protein sequence ID" value="WEY85564.1"/>
    <property type="molecule type" value="Genomic_DNA"/>
</dbReference>
<dbReference type="Proteomes" id="UP000665181">
    <property type="component" value="Unassembled WGS sequence"/>
</dbReference>
<dbReference type="InterPro" id="IPR012674">
    <property type="entry name" value="Calycin"/>
</dbReference>
<dbReference type="Proteomes" id="UP000076442">
    <property type="component" value="Unassembled WGS sequence"/>
</dbReference>
<sequence length="142" mass="16157">MKQETPITLHVKSVIEDDGNQEVIEFRTTGFYYVKQNKVYLSYYEEHDLGKVKTIVKVSEGEVLVMRSGAVKMNQRFVTGASTIAKYKMSFGELELKTSTKSIQSDLDEEKGRISIAYDMHVGDEQEHLHNMTITYEGGTHA</sequence>
<evidence type="ECO:0000313" key="1">
    <source>
        <dbReference type="EMBL" id="KZD86596.1"/>
    </source>
</evidence>
<dbReference type="RefSeq" id="WP_003243604.1">
    <property type="nucleotide sequence ID" value="NZ_AP024621.1"/>
</dbReference>
<reference evidence="3" key="3">
    <citation type="submission" date="2023-03" db="EMBL/GenBank/DDBJ databases">
        <title>Complete genome sequences of 52 Bacillus and Priestia strains isolated from West-African fermentations and 26 reference strains from the DSMZ collection.</title>
        <authorList>
            <person name="Wiedenbein E.S."/>
            <person name="Canoy T.S."/>
            <person name="Hui Y."/>
            <person name="Parkouda C."/>
            <person name="Dawende C."/>
            <person name="Ametefe E."/>
            <person name="Jespersen L."/>
            <person name="Nielsen D.S."/>
        </authorList>
    </citation>
    <scope>NUCLEOTIDE SEQUENCE</scope>
    <source>
        <strain evidence="3">PRO56</strain>
    </source>
</reference>
<organism evidence="2 6">
    <name type="scientific">Bacillus subtilis</name>
    <dbReference type="NCBI Taxonomy" id="1423"/>
    <lineage>
        <taxon>Bacteria</taxon>
        <taxon>Bacillati</taxon>
        <taxon>Bacillota</taxon>
        <taxon>Bacilli</taxon>
        <taxon>Bacillales</taxon>
        <taxon>Bacillaceae</taxon>
        <taxon>Bacillus</taxon>
    </lineage>
</organism>
<proteinExistence type="predicted"/>
<dbReference type="InterPro" id="IPR015231">
    <property type="entry name" value="DUF1934"/>
</dbReference>
<dbReference type="Proteomes" id="UP001229422">
    <property type="component" value="Chromosome"/>
</dbReference>
<dbReference type="AlphaFoldDB" id="A0A063XD32"/>
<dbReference type="Pfam" id="PF09148">
    <property type="entry name" value="DUF1934"/>
    <property type="match status" value="1"/>
</dbReference>
<dbReference type="Gene3D" id="2.40.128.20">
    <property type="match status" value="1"/>
</dbReference>
<dbReference type="Proteomes" id="UP001214898">
    <property type="component" value="Chromosome"/>
</dbReference>
<dbReference type="SMR" id="A0A063XD32"/>